<sequence length="153" mass="16846">MAGLYFEQFEPGQLFHHAVTRTVTETDNLLMTTLSMNTQPLHLDVEFAAGTEFGRPLVNSMFTMALVVGISVTETTLGTTVGNLGFREVRFPKPVFAGDTLHVETTVKSKRLSKSRSDSGIVDFEHRGINQRGETVCICERAALMRVRPADAA</sequence>
<dbReference type="CDD" id="cd03451">
    <property type="entry name" value="FkbR2"/>
    <property type="match status" value="1"/>
</dbReference>
<dbReference type="Pfam" id="PF01575">
    <property type="entry name" value="MaoC_dehydratas"/>
    <property type="match status" value="1"/>
</dbReference>
<organism evidence="2 3">
    <name type="scientific">Ramlibacter terrae</name>
    <dbReference type="NCBI Taxonomy" id="2732511"/>
    <lineage>
        <taxon>Bacteria</taxon>
        <taxon>Pseudomonadati</taxon>
        <taxon>Pseudomonadota</taxon>
        <taxon>Betaproteobacteria</taxon>
        <taxon>Burkholderiales</taxon>
        <taxon>Comamonadaceae</taxon>
        <taxon>Ramlibacter</taxon>
    </lineage>
</organism>
<evidence type="ECO:0000313" key="3">
    <source>
        <dbReference type="Proteomes" id="UP000500826"/>
    </source>
</evidence>
<dbReference type="InterPro" id="IPR029069">
    <property type="entry name" value="HotDog_dom_sf"/>
</dbReference>
<protein>
    <submittedName>
        <fullName evidence="2">MaoC family dehydratase</fullName>
    </submittedName>
</protein>
<dbReference type="EMBL" id="CP053418">
    <property type="protein sequence ID" value="QJW85364.1"/>
    <property type="molecule type" value="Genomic_DNA"/>
</dbReference>
<feature type="domain" description="MaoC-like" evidence="1">
    <location>
        <begin position="10"/>
        <end position="119"/>
    </location>
</feature>
<gene>
    <name evidence="2" type="ORF">HK414_24220</name>
</gene>
<name>A0ABX6P5D7_9BURK</name>
<dbReference type="SUPFAM" id="SSF54637">
    <property type="entry name" value="Thioesterase/thiol ester dehydrase-isomerase"/>
    <property type="match status" value="1"/>
</dbReference>
<dbReference type="Gene3D" id="3.10.129.10">
    <property type="entry name" value="Hotdog Thioesterase"/>
    <property type="match status" value="1"/>
</dbReference>
<dbReference type="InterPro" id="IPR002539">
    <property type="entry name" value="MaoC-like_dom"/>
</dbReference>
<proteinExistence type="predicted"/>
<keyword evidence="3" id="KW-1185">Reference proteome</keyword>
<dbReference type="InterPro" id="IPR052342">
    <property type="entry name" value="MCH/BMMD"/>
</dbReference>
<reference evidence="2 3" key="2">
    <citation type="submission" date="2020-05" db="EMBL/GenBank/DDBJ databases">
        <authorList>
            <person name="Khan S.A."/>
            <person name="Jeon C.O."/>
            <person name="Chun B.H."/>
        </authorList>
    </citation>
    <scope>NUCLEOTIDE SEQUENCE [LARGE SCALE GENOMIC DNA]</scope>
    <source>
        <strain evidence="2 3">H242</strain>
    </source>
</reference>
<evidence type="ECO:0000313" key="2">
    <source>
        <dbReference type="EMBL" id="QJW85364.1"/>
    </source>
</evidence>
<dbReference type="Proteomes" id="UP000500826">
    <property type="component" value="Chromosome"/>
</dbReference>
<reference evidence="2 3" key="1">
    <citation type="submission" date="2020-05" db="EMBL/GenBank/DDBJ databases">
        <title>Ramlibacter rhizophilus sp. nov., isolated from rhizosphere soil of national flower Mugunghwa from South Korea.</title>
        <authorList>
            <person name="Zheng-Fei Y."/>
            <person name="Huan T."/>
        </authorList>
    </citation>
    <scope>NUCLEOTIDE SEQUENCE [LARGE SCALE GENOMIC DNA]</scope>
    <source>
        <strain evidence="2 3">H242</strain>
    </source>
</reference>
<dbReference type="PANTHER" id="PTHR43664">
    <property type="entry name" value="MONOAMINE OXIDASE-RELATED"/>
    <property type="match status" value="1"/>
</dbReference>
<dbReference type="PANTHER" id="PTHR43664:SF1">
    <property type="entry name" value="BETA-METHYLMALYL-COA DEHYDRATASE"/>
    <property type="match status" value="1"/>
</dbReference>
<accession>A0ABX6P5D7</accession>
<evidence type="ECO:0000259" key="1">
    <source>
        <dbReference type="Pfam" id="PF01575"/>
    </source>
</evidence>